<dbReference type="RefSeq" id="WP_210758096.1">
    <property type="nucleotide sequence ID" value="NZ_CP060139.1"/>
</dbReference>
<dbReference type="Gene3D" id="3.40.630.30">
    <property type="match status" value="1"/>
</dbReference>
<accession>A0A7H0VCW6</accession>
<evidence type="ECO:0000313" key="3">
    <source>
        <dbReference type="Proteomes" id="UP000516305"/>
    </source>
</evidence>
<reference evidence="2 3" key="1">
    <citation type="submission" date="2020-08" db="EMBL/GenBank/DDBJ databases">
        <title>Croceimicrobium hydrocarbonivorans gen. nov., sp. nov., a novel marine bacterium isolated from a bacterial consortium that degrades polyethylene terephthalate.</title>
        <authorList>
            <person name="Liu R."/>
        </authorList>
    </citation>
    <scope>NUCLEOTIDE SEQUENCE [LARGE SCALE GENOMIC DNA]</scope>
    <source>
        <strain evidence="2 3">A20-9</strain>
    </source>
</reference>
<sequence length="94" mass="11209">MEVIDNQEMRHFEVRVGERLAIIEYQIQERKYFLTRVDFPKKFQEDGRAEEMLGITLKIIEETGMRVVPMTRFVKDYFKGHPELKSLLPVGIHL</sequence>
<feature type="domain" description="N-acetyltransferase" evidence="1">
    <location>
        <begin position="4"/>
        <end position="89"/>
    </location>
</feature>
<dbReference type="Proteomes" id="UP000516305">
    <property type="component" value="Chromosome"/>
</dbReference>
<dbReference type="PROSITE" id="PS51729">
    <property type="entry name" value="GNAT_YJDJ"/>
    <property type="match status" value="1"/>
</dbReference>
<dbReference type="Pfam" id="PF14542">
    <property type="entry name" value="Acetyltransf_CG"/>
    <property type="match status" value="1"/>
</dbReference>
<evidence type="ECO:0000259" key="1">
    <source>
        <dbReference type="PROSITE" id="PS51729"/>
    </source>
</evidence>
<proteinExistence type="predicted"/>
<evidence type="ECO:0000313" key="2">
    <source>
        <dbReference type="EMBL" id="QNR23564.1"/>
    </source>
</evidence>
<dbReference type="KEGG" id="chyd:H4K34_14425"/>
<keyword evidence="3" id="KW-1185">Reference proteome</keyword>
<dbReference type="InterPro" id="IPR016181">
    <property type="entry name" value="Acyl_CoA_acyltransferase"/>
</dbReference>
<organism evidence="2 3">
    <name type="scientific">Croceimicrobium hydrocarbonivorans</name>
    <dbReference type="NCBI Taxonomy" id="2761580"/>
    <lineage>
        <taxon>Bacteria</taxon>
        <taxon>Pseudomonadati</taxon>
        <taxon>Bacteroidota</taxon>
        <taxon>Flavobacteriia</taxon>
        <taxon>Flavobacteriales</taxon>
        <taxon>Owenweeksiaceae</taxon>
        <taxon>Croceimicrobium</taxon>
    </lineage>
</organism>
<dbReference type="InterPro" id="IPR031165">
    <property type="entry name" value="GNAT_YJDJ"/>
</dbReference>
<name>A0A7H0VCW6_9FLAO</name>
<protein>
    <submittedName>
        <fullName evidence="2">N-acetyltransferase</fullName>
    </submittedName>
</protein>
<dbReference type="EMBL" id="CP060139">
    <property type="protein sequence ID" value="QNR23564.1"/>
    <property type="molecule type" value="Genomic_DNA"/>
</dbReference>
<gene>
    <name evidence="2" type="ORF">H4K34_14425</name>
</gene>
<dbReference type="AlphaFoldDB" id="A0A7H0VCW6"/>
<dbReference type="SUPFAM" id="SSF55729">
    <property type="entry name" value="Acyl-CoA N-acyltransferases (Nat)"/>
    <property type="match status" value="1"/>
</dbReference>
<keyword evidence="2" id="KW-0808">Transferase</keyword>
<dbReference type="GO" id="GO:0016740">
    <property type="term" value="F:transferase activity"/>
    <property type="evidence" value="ECO:0007669"/>
    <property type="project" value="UniProtKB-KW"/>
</dbReference>